<evidence type="ECO:0000313" key="3">
    <source>
        <dbReference type="Proteomes" id="UP000250831"/>
    </source>
</evidence>
<evidence type="ECO:0000313" key="2">
    <source>
        <dbReference type="EMBL" id="PUV25008.1"/>
    </source>
</evidence>
<feature type="transmembrane region" description="Helical" evidence="1">
    <location>
        <begin position="12"/>
        <end position="37"/>
    </location>
</feature>
<keyword evidence="1" id="KW-0812">Transmembrane</keyword>
<organism evidence="2 3">
    <name type="scientific">Sphingobacterium athyrii</name>
    <dbReference type="NCBI Taxonomy" id="2152717"/>
    <lineage>
        <taxon>Bacteria</taxon>
        <taxon>Pseudomonadati</taxon>
        <taxon>Bacteroidota</taxon>
        <taxon>Sphingobacteriia</taxon>
        <taxon>Sphingobacteriales</taxon>
        <taxon>Sphingobacteriaceae</taxon>
        <taxon>Sphingobacterium</taxon>
    </lineage>
</organism>
<name>A0A363NWB4_9SPHI</name>
<dbReference type="OrthoDB" id="706448at2"/>
<dbReference type="Proteomes" id="UP000250831">
    <property type="component" value="Unassembled WGS sequence"/>
</dbReference>
<gene>
    <name evidence="2" type="ORF">DCO56_08665</name>
</gene>
<dbReference type="AlphaFoldDB" id="A0A363NWB4"/>
<keyword evidence="3" id="KW-1185">Reference proteome</keyword>
<proteinExistence type="predicted"/>
<sequence>MNNFFINELQRRSLIIIAIMLSISVIIPVIFFVGTMIETESYGKAVLGEERYNTRVKDSYLYALILFGCVMLMVIPAILYIRKYTDNYRRFIGTLSEKDMEKLIKFNDKAPFYEKFMPPYIIKEDAVSFFIHLRHTTIAFNNIVSIHVAQTHYKGYNATVTIQTAEETHRFRMSGNIFKVINFVDEALQSNPQIIVNKNWNVA</sequence>
<keyword evidence="1" id="KW-0472">Membrane</keyword>
<keyword evidence="1" id="KW-1133">Transmembrane helix</keyword>
<feature type="transmembrane region" description="Helical" evidence="1">
    <location>
        <begin position="60"/>
        <end position="81"/>
    </location>
</feature>
<comment type="caution">
    <text evidence="2">The sequence shown here is derived from an EMBL/GenBank/DDBJ whole genome shotgun (WGS) entry which is preliminary data.</text>
</comment>
<accession>A0A363NWB4</accession>
<reference evidence="2 3" key="1">
    <citation type="submission" date="2018-04" db="EMBL/GenBank/DDBJ databases">
        <title>Sphingobacterium sp. M46 Genome.</title>
        <authorList>
            <person name="Cheng J."/>
            <person name="Li Y."/>
        </authorList>
    </citation>
    <scope>NUCLEOTIDE SEQUENCE [LARGE SCALE GENOMIC DNA]</scope>
    <source>
        <strain evidence="2 3">M46</strain>
    </source>
</reference>
<dbReference type="EMBL" id="QCXX01000002">
    <property type="protein sequence ID" value="PUV25008.1"/>
    <property type="molecule type" value="Genomic_DNA"/>
</dbReference>
<evidence type="ECO:0000256" key="1">
    <source>
        <dbReference type="SAM" id="Phobius"/>
    </source>
</evidence>
<protein>
    <submittedName>
        <fullName evidence="2">Uncharacterized protein</fullName>
    </submittedName>
</protein>
<dbReference type="RefSeq" id="WP_146191001.1">
    <property type="nucleotide sequence ID" value="NZ_QCXX01000002.1"/>
</dbReference>